<evidence type="ECO:0000256" key="3">
    <source>
        <dbReference type="ARBA" id="ARBA00023082"/>
    </source>
</evidence>
<dbReference type="InterPro" id="IPR039425">
    <property type="entry name" value="RNA_pol_sigma-70-like"/>
</dbReference>
<sequence length="244" mass="26709">MNTLDTAAATCTAVSDAALARSIVAGEPGAFERLMRQHNRRLFRVARSILRDDAEAEDALQEGYIKAHRAMAGYRGDARLSTWLTRIIVNQALESRRRRPVEPADPAGGEPVNESRFGSTADTPETLAMRNDLRRLIEHAIDDLPDNYRNVFMLRAVEGLSVDETAASLGISEANTKVRHLRARSLLRESLGQRLGPLMEDVFAFDGQRCDRIVAHVCARLGLPAPAVAGQGALTSPTTPRRAS</sequence>
<dbReference type="RefSeq" id="WP_169206847.1">
    <property type="nucleotide sequence ID" value="NZ_CP059560.1"/>
</dbReference>
<evidence type="ECO:0000256" key="4">
    <source>
        <dbReference type="ARBA" id="ARBA00023163"/>
    </source>
</evidence>
<dbReference type="InterPro" id="IPR013249">
    <property type="entry name" value="RNA_pol_sigma70_r4_t2"/>
</dbReference>
<keyword evidence="3" id="KW-0731">Sigma factor</keyword>
<dbReference type="PANTHER" id="PTHR43133">
    <property type="entry name" value="RNA POLYMERASE ECF-TYPE SIGMA FACTO"/>
    <property type="match status" value="1"/>
</dbReference>
<feature type="region of interest" description="Disordered" evidence="5">
    <location>
        <begin position="95"/>
        <end position="124"/>
    </location>
</feature>
<proteinExistence type="inferred from homology"/>
<dbReference type="InterPro" id="IPR013324">
    <property type="entry name" value="RNA_pol_sigma_r3/r4-like"/>
</dbReference>
<dbReference type="Gene3D" id="1.10.1740.10">
    <property type="match status" value="1"/>
</dbReference>
<dbReference type="InterPro" id="IPR036388">
    <property type="entry name" value="WH-like_DNA-bd_sf"/>
</dbReference>
<feature type="domain" description="RNA polymerase sigma-70 region 2" evidence="6">
    <location>
        <begin position="34"/>
        <end position="99"/>
    </location>
</feature>
<dbReference type="Pfam" id="PF08281">
    <property type="entry name" value="Sigma70_r4_2"/>
    <property type="match status" value="1"/>
</dbReference>
<dbReference type="CDD" id="cd06171">
    <property type="entry name" value="Sigma70_r4"/>
    <property type="match status" value="1"/>
</dbReference>
<comment type="caution">
    <text evidence="8">The sequence shown here is derived from an EMBL/GenBank/DDBJ whole genome shotgun (WGS) entry which is preliminary data.</text>
</comment>
<evidence type="ECO:0000313" key="8">
    <source>
        <dbReference type="EMBL" id="NMF89482.1"/>
    </source>
</evidence>
<evidence type="ECO:0000256" key="1">
    <source>
        <dbReference type="ARBA" id="ARBA00010641"/>
    </source>
</evidence>
<accession>A0ABX1MNH7</accession>
<keyword evidence="2" id="KW-0805">Transcription regulation</keyword>
<dbReference type="InterPro" id="IPR014284">
    <property type="entry name" value="RNA_pol_sigma-70_dom"/>
</dbReference>
<dbReference type="NCBIfam" id="NF008888">
    <property type="entry name" value="PRK11922.1"/>
    <property type="match status" value="1"/>
</dbReference>
<feature type="domain" description="RNA polymerase sigma factor 70 region 4 type 2" evidence="7">
    <location>
        <begin position="135"/>
        <end position="186"/>
    </location>
</feature>
<reference evidence="8 9" key="1">
    <citation type="submission" date="2019-12" db="EMBL/GenBank/DDBJ databases">
        <title>Comparative genomics gives insights into the taxonomy of the Azoarcus-Aromatoleum group and reveals separate origins of nif in the plant-associated Azoarcus and non-plant-associated Aromatoleum sub-groups.</title>
        <authorList>
            <person name="Lafos M."/>
            <person name="Maluk M."/>
            <person name="Batista M."/>
            <person name="Junghare M."/>
            <person name="Carmona M."/>
            <person name="Faoro H."/>
            <person name="Cruz L.M."/>
            <person name="Battistoni F."/>
            <person name="De Souza E."/>
            <person name="Pedrosa F."/>
            <person name="Chen W.-M."/>
            <person name="Poole P.S."/>
            <person name="Dixon R.A."/>
            <person name="James E.K."/>
        </authorList>
    </citation>
    <scope>NUCLEOTIDE SEQUENCE [LARGE SCALE GENOMIC DNA]</scope>
    <source>
        <strain evidence="8 9">ToN1</strain>
    </source>
</reference>
<dbReference type="EMBL" id="WTVR01000024">
    <property type="protein sequence ID" value="NMF89482.1"/>
    <property type="molecule type" value="Genomic_DNA"/>
</dbReference>
<evidence type="ECO:0000256" key="5">
    <source>
        <dbReference type="SAM" id="MobiDB-lite"/>
    </source>
</evidence>
<comment type="similarity">
    <text evidence="1">Belongs to the sigma-70 factor family. ECF subfamily.</text>
</comment>
<keyword evidence="9" id="KW-1185">Reference proteome</keyword>
<dbReference type="InterPro" id="IPR007627">
    <property type="entry name" value="RNA_pol_sigma70_r2"/>
</dbReference>
<dbReference type="NCBIfam" id="TIGR02937">
    <property type="entry name" value="sigma70-ECF"/>
    <property type="match status" value="1"/>
</dbReference>
<keyword evidence="4" id="KW-0804">Transcription</keyword>
<evidence type="ECO:0000259" key="6">
    <source>
        <dbReference type="Pfam" id="PF04542"/>
    </source>
</evidence>
<dbReference type="Proteomes" id="UP000652074">
    <property type="component" value="Unassembled WGS sequence"/>
</dbReference>
<evidence type="ECO:0000256" key="2">
    <source>
        <dbReference type="ARBA" id="ARBA00023015"/>
    </source>
</evidence>
<dbReference type="InterPro" id="IPR013325">
    <property type="entry name" value="RNA_pol_sigma_r2"/>
</dbReference>
<dbReference type="Pfam" id="PF04542">
    <property type="entry name" value="Sigma70_r2"/>
    <property type="match status" value="1"/>
</dbReference>
<dbReference type="SUPFAM" id="SSF88659">
    <property type="entry name" value="Sigma3 and sigma4 domains of RNA polymerase sigma factors"/>
    <property type="match status" value="1"/>
</dbReference>
<dbReference type="Gene3D" id="1.10.10.10">
    <property type="entry name" value="Winged helix-like DNA-binding domain superfamily/Winged helix DNA-binding domain"/>
    <property type="match status" value="1"/>
</dbReference>
<organism evidence="8 9">
    <name type="scientific">Aromatoleum petrolei</name>
    <dbReference type="NCBI Taxonomy" id="76116"/>
    <lineage>
        <taxon>Bacteria</taxon>
        <taxon>Pseudomonadati</taxon>
        <taxon>Pseudomonadota</taxon>
        <taxon>Betaproteobacteria</taxon>
        <taxon>Rhodocyclales</taxon>
        <taxon>Rhodocyclaceae</taxon>
        <taxon>Aromatoleum</taxon>
    </lineage>
</organism>
<dbReference type="PANTHER" id="PTHR43133:SF51">
    <property type="entry name" value="RNA POLYMERASE SIGMA FACTOR"/>
    <property type="match status" value="1"/>
</dbReference>
<dbReference type="SUPFAM" id="SSF88946">
    <property type="entry name" value="Sigma2 domain of RNA polymerase sigma factors"/>
    <property type="match status" value="1"/>
</dbReference>
<evidence type="ECO:0000313" key="9">
    <source>
        <dbReference type="Proteomes" id="UP000652074"/>
    </source>
</evidence>
<name>A0ABX1MNH7_9RHOO</name>
<gene>
    <name evidence="8" type="ORF">GPA26_13480</name>
</gene>
<evidence type="ECO:0000259" key="7">
    <source>
        <dbReference type="Pfam" id="PF08281"/>
    </source>
</evidence>
<protein>
    <submittedName>
        <fullName evidence="8">RNA polymerase sigma factor</fullName>
    </submittedName>
</protein>